<proteinExistence type="predicted"/>
<organism evidence="2 3">
    <name type="scientific">Amycolatopsis rhizosphaerae</name>
    <dbReference type="NCBI Taxonomy" id="2053003"/>
    <lineage>
        <taxon>Bacteria</taxon>
        <taxon>Bacillati</taxon>
        <taxon>Actinomycetota</taxon>
        <taxon>Actinomycetes</taxon>
        <taxon>Pseudonocardiales</taxon>
        <taxon>Pseudonocardiaceae</taxon>
        <taxon>Amycolatopsis</taxon>
    </lineage>
</organism>
<dbReference type="Proteomes" id="UP000320011">
    <property type="component" value="Unassembled WGS sequence"/>
</dbReference>
<name>A0A558CRG5_9PSEU</name>
<dbReference type="InterPro" id="IPR001763">
    <property type="entry name" value="Rhodanese-like_dom"/>
</dbReference>
<accession>A0A558CRG5</accession>
<dbReference type="EMBL" id="VJWX01000128">
    <property type="protein sequence ID" value="TVT51363.1"/>
    <property type="molecule type" value="Genomic_DNA"/>
</dbReference>
<sequence length="70" mass="7279">MVQEVGVPERTREVRRGERSYVVCASGNRSRRAASWLAAAGLDAWSVAGGTGARVPAGRPVVHGPHGNAA</sequence>
<reference evidence="2 3" key="2">
    <citation type="submission" date="2019-08" db="EMBL/GenBank/DDBJ databases">
        <title>Amycolatopsis acidicola sp. nov., isolated from peat swamp forest soil.</title>
        <authorList>
            <person name="Srisuk N."/>
        </authorList>
    </citation>
    <scope>NUCLEOTIDE SEQUENCE [LARGE SCALE GENOMIC DNA]</scope>
    <source>
        <strain evidence="2 3">TBRC 6029</strain>
    </source>
</reference>
<dbReference type="AlphaFoldDB" id="A0A558CRG5"/>
<evidence type="ECO:0000313" key="3">
    <source>
        <dbReference type="Proteomes" id="UP000320011"/>
    </source>
</evidence>
<feature type="domain" description="Rhodanese" evidence="1">
    <location>
        <begin position="21"/>
        <end position="63"/>
    </location>
</feature>
<dbReference type="CDD" id="cd00158">
    <property type="entry name" value="RHOD"/>
    <property type="match status" value="1"/>
</dbReference>
<dbReference type="Gene3D" id="3.40.250.10">
    <property type="entry name" value="Rhodanese-like domain"/>
    <property type="match status" value="1"/>
</dbReference>
<reference evidence="2 3" key="1">
    <citation type="submission" date="2019-07" db="EMBL/GenBank/DDBJ databases">
        <authorList>
            <person name="Duangmal K."/>
            <person name="Teo W.F.A."/>
        </authorList>
    </citation>
    <scope>NUCLEOTIDE SEQUENCE [LARGE SCALE GENOMIC DNA]</scope>
    <source>
        <strain evidence="2 3">TBRC 6029</strain>
    </source>
</reference>
<gene>
    <name evidence="2" type="ORF">FNH05_15035</name>
</gene>
<comment type="caution">
    <text evidence="2">The sequence shown here is derived from an EMBL/GenBank/DDBJ whole genome shotgun (WGS) entry which is preliminary data.</text>
</comment>
<keyword evidence="3" id="KW-1185">Reference proteome</keyword>
<dbReference type="InterPro" id="IPR036873">
    <property type="entry name" value="Rhodanese-like_dom_sf"/>
</dbReference>
<dbReference type="RefSeq" id="WP_144588607.1">
    <property type="nucleotide sequence ID" value="NZ_VJWX01000128.1"/>
</dbReference>
<evidence type="ECO:0000313" key="2">
    <source>
        <dbReference type="EMBL" id="TVT51363.1"/>
    </source>
</evidence>
<protein>
    <submittedName>
        <fullName evidence="2">Rhodanese-like domain-containing protein</fullName>
    </submittedName>
</protein>
<dbReference type="PROSITE" id="PS50206">
    <property type="entry name" value="RHODANESE_3"/>
    <property type="match status" value="1"/>
</dbReference>
<evidence type="ECO:0000259" key="1">
    <source>
        <dbReference type="PROSITE" id="PS50206"/>
    </source>
</evidence>
<dbReference type="SUPFAM" id="SSF52821">
    <property type="entry name" value="Rhodanese/Cell cycle control phosphatase"/>
    <property type="match status" value="1"/>
</dbReference>